<dbReference type="EMBL" id="CP144062">
    <property type="protein sequence ID" value="WWD22166.1"/>
    <property type="molecule type" value="Genomic_DNA"/>
</dbReference>
<keyword evidence="3" id="KW-0862">Zinc</keyword>
<evidence type="ECO:0000256" key="2">
    <source>
        <dbReference type="ARBA" id="ARBA00022723"/>
    </source>
</evidence>
<gene>
    <name evidence="6" type="ORF">CI109_106655</name>
</gene>
<evidence type="ECO:0000256" key="1">
    <source>
        <dbReference type="ARBA" id="ARBA00005495"/>
    </source>
</evidence>
<dbReference type="Pfam" id="PF04828">
    <property type="entry name" value="GFA"/>
    <property type="match status" value="1"/>
</dbReference>
<dbReference type="KEGG" id="ksn:43592509"/>
<dbReference type="PANTHER" id="PTHR33337:SF30">
    <property type="entry name" value="DUF636 DOMAIN PROTEIN (AFU_ORTHOLOGUE AFUA_1G03180)"/>
    <property type="match status" value="1"/>
</dbReference>
<dbReference type="GO" id="GO:0016846">
    <property type="term" value="F:carbon-sulfur lyase activity"/>
    <property type="evidence" value="ECO:0007669"/>
    <property type="project" value="InterPro"/>
</dbReference>
<evidence type="ECO:0000259" key="5">
    <source>
        <dbReference type="PROSITE" id="PS51891"/>
    </source>
</evidence>
<name>A0AAJ8N0V4_9TREE</name>
<evidence type="ECO:0000313" key="7">
    <source>
        <dbReference type="Proteomes" id="UP000322225"/>
    </source>
</evidence>
<dbReference type="AlphaFoldDB" id="A0AAJ8N0V4"/>
<dbReference type="Gene3D" id="3.90.1590.10">
    <property type="entry name" value="glutathione-dependent formaldehyde- activating enzyme (gfa)"/>
    <property type="match status" value="1"/>
</dbReference>
<comment type="similarity">
    <text evidence="1">Belongs to the Gfa family.</text>
</comment>
<dbReference type="InterPro" id="IPR006913">
    <property type="entry name" value="CENP-V/GFA"/>
</dbReference>
<keyword evidence="7" id="KW-1185">Reference proteome</keyword>
<accession>A0AAJ8N0V4</accession>
<organism evidence="6 7">
    <name type="scientific">Kwoniella shandongensis</name>
    <dbReference type="NCBI Taxonomy" id="1734106"/>
    <lineage>
        <taxon>Eukaryota</taxon>
        <taxon>Fungi</taxon>
        <taxon>Dikarya</taxon>
        <taxon>Basidiomycota</taxon>
        <taxon>Agaricomycotina</taxon>
        <taxon>Tremellomycetes</taxon>
        <taxon>Tremellales</taxon>
        <taxon>Cryptococcaceae</taxon>
        <taxon>Kwoniella</taxon>
    </lineage>
</organism>
<keyword evidence="4" id="KW-0456">Lyase</keyword>
<dbReference type="Proteomes" id="UP000322225">
    <property type="component" value="Chromosome 12"/>
</dbReference>
<dbReference type="PROSITE" id="PS51891">
    <property type="entry name" value="CENP_V_GFA"/>
    <property type="match status" value="1"/>
</dbReference>
<feature type="domain" description="CENP-V/GFA" evidence="5">
    <location>
        <begin position="5"/>
        <end position="122"/>
    </location>
</feature>
<dbReference type="GeneID" id="43592509"/>
<dbReference type="PANTHER" id="PTHR33337">
    <property type="entry name" value="GFA DOMAIN-CONTAINING PROTEIN"/>
    <property type="match status" value="1"/>
</dbReference>
<protein>
    <recommendedName>
        <fullName evidence="5">CENP-V/GFA domain-containing protein</fullName>
    </recommendedName>
</protein>
<dbReference type="GO" id="GO:0046872">
    <property type="term" value="F:metal ion binding"/>
    <property type="evidence" value="ECO:0007669"/>
    <property type="project" value="UniProtKB-KW"/>
</dbReference>
<keyword evidence="2" id="KW-0479">Metal-binding</keyword>
<dbReference type="InterPro" id="IPR011057">
    <property type="entry name" value="Mss4-like_sf"/>
</dbReference>
<evidence type="ECO:0000256" key="3">
    <source>
        <dbReference type="ARBA" id="ARBA00022833"/>
    </source>
</evidence>
<evidence type="ECO:0000313" key="6">
    <source>
        <dbReference type="EMBL" id="WWD22166.1"/>
    </source>
</evidence>
<dbReference type="RefSeq" id="XP_031857396.2">
    <property type="nucleotide sequence ID" value="XM_032008337.2"/>
</dbReference>
<proteinExistence type="inferred from homology"/>
<evidence type="ECO:0000256" key="4">
    <source>
        <dbReference type="ARBA" id="ARBA00023239"/>
    </source>
</evidence>
<reference evidence="6" key="1">
    <citation type="submission" date="2017-08" db="EMBL/GenBank/DDBJ databases">
        <authorList>
            <person name="Cuomo C."/>
            <person name="Billmyre B."/>
            <person name="Heitman J."/>
        </authorList>
    </citation>
    <scope>NUCLEOTIDE SEQUENCE</scope>
    <source>
        <strain evidence="6">CBS 12478</strain>
    </source>
</reference>
<sequence length="141" mass="15337">MSDIITGRCNCGKYELTIPKPDKLGICHCIDCKRWSGSMHSSHLLMTASSVKITGPEPKTFQMKGDKGGTMTRAWCDGCGSGLWIRPEAIPNFLGVKAGLFDAFDIPNPTIELYTRNMCPWETTCATAKQFEGGMQAAPSA</sequence>
<reference evidence="6" key="2">
    <citation type="submission" date="2024-01" db="EMBL/GenBank/DDBJ databases">
        <title>Comparative genomics of Cryptococcus and Kwoniella reveals pathogenesis evolution and contrasting modes of karyotype evolution via chromosome fusion or intercentromeric recombination.</title>
        <authorList>
            <person name="Coelho M.A."/>
            <person name="David-Palma M."/>
            <person name="Shea T."/>
            <person name="Bowers K."/>
            <person name="McGinley-Smith S."/>
            <person name="Mohammad A.W."/>
            <person name="Gnirke A."/>
            <person name="Yurkov A.M."/>
            <person name="Nowrousian M."/>
            <person name="Sun S."/>
            <person name="Cuomo C.A."/>
            <person name="Heitman J."/>
        </authorList>
    </citation>
    <scope>NUCLEOTIDE SEQUENCE</scope>
    <source>
        <strain evidence="6">CBS 12478</strain>
    </source>
</reference>
<dbReference type="SUPFAM" id="SSF51316">
    <property type="entry name" value="Mss4-like"/>
    <property type="match status" value="1"/>
</dbReference>